<evidence type="ECO:0000313" key="2">
    <source>
        <dbReference type="Proteomes" id="UP000053097"/>
    </source>
</evidence>
<protein>
    <submittedName>
        <fullName evidence="1">Uncharacterized protein</fullName>
    </submittedName>
</protein>
<accession>A0A026W704</accession>
<name>A0A026W704_OOCBI</name>
<proteinExistence type="predicted"/>
<dbReference type="Proteomes" id="UP000053097">
    <property type="component" value="Unassembled WGS sequence"/>
</dbReference>
<evidence type="ECO:0000313" key="1">
    <source>
        <dbReference type="EMBL" id="EZA51763.1"/>
    </source>
</evidence>
<organism evidence="1 2">
    <name type="scientific">Ooceraea biroi</name>
    <name type="common">Clonal raider ant</name>
    <name type="synonym">Cerapachys biroi</name>
    <dbReference type="NCBI Taxonomy" id="2015173"/>
    <lineage>
        <taxon>Eukaryota</taxon>
        <taxon>Metazoa</taxon>
        <taxon>Ecdysozoa</taxon>
        <taxon>Arthropoda</taxon>
        <taxon>Hexapoda</taxon>
        <taxon>Insecta</taxon>
        <taxon>Pterygota</taxon>
        <taxon>Neoptera</taxon>
        <taxon>Endopterygota</taxon>
        <taxon>Hymenoptera</taxon>
        <taxon>Apocrita</taxon>
        <taxon>Aculeata</taxon>
        <taxon>Formicoidea</taxon>
        <taxon>Formicidae</taxon>
        <taxon>Dorylinae</taxon>
        <taxon>Ooceraea</taxon>
    </lineage>
</organism>
<dbReference type="EMBL" id="KK107372">
    <property type="protein sequence ID" value="EZA51763.1"/>
    <property type="molecule type" value="Genomic_DNA"/>
</dbReference>
<keyword evidence="2" id="KW-1185">Reference proteome</keyword>
<dbReference type="AlphaFoldDB" id="A0A026W704"/>
<gene>
    <name evidence="1" type="ORF">X777_09520</name>
</gene>
<sequence>MTIKCYSPRAGRNTTVTITVLLLSALRNNRPPLTDINVYGVINVRYRRAFAFLQREHRESQPLGCRQRPSLAPKSGARVIFDCQGETTDE</sequence>
<reference evidence="1 2" key="1">
    <citation type="journal article" date="2014" name="Curr. Biol.">
        <title>The genome of the clonal raider ant Cerapachys biroi.</title>
        <authorList>
            <person name="Oxley P.R."/>
            <person name="Ji L."/>
            <person name="Fetter-Pruneda I."/>
            <person name="McKenzie S.K."/>
            <person name="Li C."/>
            <person name="Hu H."/>
            <person name="Zhang G."/>
            <person name="Kronauer D.J."/>
        </authorList>
    </citation>
    <scope>NUCLEOTIDE SEQUENCE [LARGE SCALE GENOMIC DNA]</scope>
</reference>